<keyword evidence="6" id="KW-0418">Kinase</keyword>
<gene>
    <name evidence="11" type="ORF">CJN711_LOCUS28759</name>
    <name evidence="12" type="ORF">KQP761_LOCUS28455</name>
    <name evidence="13" type="ORF">MBJ925_LOCUS8713</name>
</gene>
<name>A0A816MNX3_9BILA</name>
<comment type="caution">
    <text evidence="13">The sequence shown here is derived from an EMBL/GenBank/DDBJ whole genome shotgun (WGS) entry which is preliminary data.</text>
</comment>
<dbReference type="GO" id="GO:0004674">
    <property type="term" value="F:protein serine/threonine kinase activity"/>
    <property type="evidence" value="ECO:0007669"/>
    <property type="project" value="UniProtKB-KW"/>
</dbReference>
<evidence type="ECO:0000259" key="10">
    <source>
        <dbReference type="PROSITE" id="PS50011"/>
    </source>
</evidence>
<evidence type="ECO:0000313" key="11">
    <source>
        <dbReference type="EMBL" id="CAF1526546.1"/>
    </source>
</evidence>
<dbReference type="EMBL" id="CAJNRE010003198">
    <property type="protein sequence ID" value="CAF2010929.1"/>
    <property type="molecule type" value="Genomic_DNA"/>
</dbReference>
<dbReference type="InterPro" id="IPR000719">
    <property type="entry name" value="Prot_kinase_dom"/>
</dbReference>
<feature type="compositionally biased region" description="Polar residues" evidence="9">
    <location>
        <begin position="569"/>
        <end position="578"/>
    </location>
</feature>
<dbReference type="Gene3D" id="3.30.200.20">
    <property type="entry name" value="Phosphorylase Kinase, domain 1"/>
    <property type="match status" value="1"/>
</dbReference>
<evidence type="ECO:0000256" key="7">
    <source>
        <dbReference type="ARBA" id="ARBA00022840"/>
    </source>
</evidence>
<keyword evidence="4" id="KW-0808">Transferase</keyword>
<keyword evidence="5 8" id="KW-0547">Nucleotide-binding</keyword>
<evidence type="ECO:0000313" key="14">
    <source>
        <dbReference type="Proteomes" id="UP000663824"/>
    </source>
</evidence>
<evidence type="ECO:0000256" key="2">
    <source>
        <dbReference type="ARBA" id="ARBA00022490"/>
    </source>
</evidence>
<proteinExistence type="predicted"/>
<dbReference type="Proteomes" id="UP000663824">
    <property type="component" value="Unassembled WGS sequence"/>
</dbReference>
<comment type="subcellular location">
    <subcellularLocation>
        <location evidence="1">Cytoplasm</location>
    </subcellularLocation>
</comment>
<dbReference type="GO" id="GO:0005524">
    <property type="term" value="F:ATP binding"/>
    <property type="evidence" value="ECO:0007669"/>
    <property type="project" value="UniProtKB-UniRule"/>
</dbReference>
<keyword evidence="7 8" id="KW-0067">ATP-binding</keyword>
<feature type="region of interest" description="Disordered" evidence="9">
    <location>
        <begin position="810"/>
        <end position="829"/>
    </location>
</feature>
<evidence type="ECO:0000256" key="9">
    <source>
        <dbReference type="SAM" id="MobiDB-lite"/>
    </source>
</evidence>
<dbReference type="PROSITE" id="PS00107">
    <property type="entry name" value="PROTEIN_KINASE_ATP"/>
    <property type="match status" value="1"/>
</dbReference>
<feature type="compositionally biased region" description="Polar residues" evidence="9">
    <location>
        <begin position="810"/>
        <end position="824"/>
    </location>
</feature>
<evidence type="ECO:0000256" key="6">
    <source>
        <dbReference type="ARBA" id="ARBA00022777"/>
    </source>
</evidence>
<dbReference type="GO" id="GO:0005737">
    <property type="term" value="C:cytoplasm"/>
    <property type="evidence" value="ECO:0007669"/>
    <property type="project" value="UniProtKB-SubCell"/>
</dbReference>
<sequence length="863" mass="98930">MCEETANYLWAEKDVLGRGATSQVYKAYNKTTGELVAAKVYPVASGLRSQYGANPNSRERDFRRILDREMDILKDTKHENIVRYIGVEPVTYSDAVIAPGTREALFIEYCNGGSLNNVLELFENRYGLMDDEFMIVFKHLTNALRYLRDKNTIHRDIKPDNIMLSININGERTYKLADLGVARLINEGENAFTSIVGTEEYIHPVLYHAAIPDKEANILPTTLQTRVNFPFEVDLWSLGVTLYQCATGALPFQPFAGTRKDRTVMRRILDSKPSGVISGVEKSPGEQIEWSKKLPDTCRLSPGLKRRLELILSRLLESKIDRLMTFEEFFKETDHVLNLVQIYYLNLKRFKLTCAYFEPTQSILKLYDELLEQNDDENSINYNCLFQNVPYPISKTEPMSIERFCSQLPIPASRENPLVFYTFSPLKNGDLSKPTLHVPDVKAIRQKNDVASACEWARDVVGSFFYVKDQLFQYQHIVQTAQSSTTMMQLHLKSKLLEFLCAIRAKLIIFRTIEELKNTLDQIDSSTGGQLTPVSGSSMSLNSGDGSQERTQSASENIHSIGFSHLLTNPTSQDNLSSPGAIRRPASTSSMQLVQKTIRIHLRSYRQPYDELKMCEQKILAMIQKQFGTNLDIGEEQQLIVNTLWSSDYTKQYASQIHCTDKLLRDLKDLYESFCQDRLLNSYNRLQVNSHFLRRKKFEQLHDEYIAFATGQCFPNLIRISQDYNECIKKRSDIVNEFERIKQTYDKQCESMMSDVDMIDNLRTVVYQNIRGLNGTPSFSPTNEQTYDPSSAPIRQQHVHQAEPLENNPQAVNNSEQQAPNSTGKKLMQKIHGTTKKTIQHAEESLGKLDNVLEQLRRNMQRK</sequence>
<feature type="binding site" evidence="8">
    <location>
        <position position="39"/>
    </location>
    <ligand>
        <name>ATP</name>
        <dbReference type="ChEBI" id="CHEBI:30616"/>
    </ligand>
</feature>
<keyword evidence="3" id="KW-0723">Serine/threonine-protein kinase</keyword>
<dbReference type="EMBL" id="CAJNOW010015575">
    <property type="protein sequence ID" value="CAF1643175.1"/>
    <property type="molecule type" value="Genomic_DNA"/>
</dbReference>
<dbReference type="SMART" id="SM00220">
    <property type="entry name" value="S_TKc"/>
    <property type="match status" value="1"/>
</dbReference>
<dbReference type="SUPFAM" id="SSF56112">
    <property type="entry name" value="Protein kinase-like (PK-like)"/>
    <property type="match status" value="1"/>
</dbReference>
<protein>
    <recommendedName>
        <fullName evidence="10">Protein kinase domain-containing protein</fullName>
    </recommendedName>
</protein>
<dbReference type="Pfam" id="PF00069">
    <property type="entry name" value="Pkinase"/>
    <property type="match status" value="1"/>
</dbReference>
<dbReference type="Proteomes" id="UP000663834">
    <property type="component" value="Unassembled WGS sequence"/>
</dbReference>
<dbReference type="PANTHER" id="PTHR22969:SF15">
    <property type="entry name" value="FI05319P"/>
    <property type="match status" value="1"/>
</dbReference>
<dbReference type="OrthoDB" id="10013850at2759"/>
<evidence type="ECO:0000256" key="1">
    <source>
        <dbReference type="ARBA" id="ARBA00004496"/>
    </source>
</evidence>
<keyword evidence="2" id="KW-0963">Cytoplasm</keyword>
<dbReference type="InterPro" id="IPR051180">
    <property type="entry name" value="IKK"/>
</dbReference>
<dbReference type="Proteomes" id="UP000663855">
    <property type="component" value="Unassembled WGS sequence"/>
</dbReference>
<evidence type="ECO:0000256" key="8">
    <source>
        <dbReference type="PROSITE-ProRule" id="PRU10141"/>
    </source>
</evidence>
<evidence type="ECO:0000256" key="4">
    <source>
        <dbReference type="ARBA" id="ARBA00022679"/>
    </source>
</evidence>
<evidence type="ECO:0000313" key="12">
    <source>
        <dbReference type="EMBL" id="CAF1643175.1"/>
    </source>
</evidence>
<dbReference type="EMBL" id="CAJNOV010013564">
    <property type="protein sequence ID" value="CAF1526546.1"/>
    <property type="molecule type" value="Genomic_DNA"/>
</dbReference>
<evidence type="ECO:0000256" key="5">
    <source>
        <dbReference type="ARBA" id="ARBA00022741"/>
    </source>
</evidence>
<feature type="region of interest" description="Disordered" evidence="9">
    <location>
        <begin position="569"/>
        <end position="589"/>
    </location>
</feature>
<dbReference type="AlphaFoldDB" id="A0A816MNX3"/>
<evidence type="ECO:0000313" key="13">
    <source>
        <dbReference type="EMBL" id="CAF2010929.1"/>
    </source>
</evidence>
<dbReference type="Gene3D" id="1.10.510.10">
    <property type="entry name" value="Transferase(Phosphotransferase) domain 1"/>
    <property type="match status" value="1"/>
</dbReference>
<reference evidence="13" key="1">
    <citation type="submission" date="2021-02" db="EMBL/GenBank/DDBJ databases">
        <authorList>
            <person name="Nowell W R."/>
        </authorList>
    </citation>
    <scope>NUCLEOTIDE SEQUENCE</scope>
</reference>
<dbReference type="PANTHER" id="PTHR22969">
    <property type="entry name" value="IKB KINASE"/>
    <property type="match status" value="1"/>
</dbReference>
<feature type="region of interest" description="Disordered" evidence="9">
    <location>
        <begin position="527"/>
        <end position="554"/>
    </location>
</feature>
<feature type="domain" description="Protein kinase" evidence="10">
    <location>
        <begin position="10"/>
        <end position="338"/>
    </location>
</feature>
<organism evidence="13 14">
    <name type="scientific">Rotaria magnacalcarata</name>
    <dbReference type="NCBI Taxonomy" id="392030"/>
    <lineage>
        <taxon>Eukaryota</taxon>
        <taxon>Metazoa</taxon>
        <taxon>Spiralia</taxon>
        <taxon>Gnathifera</taxon>
        <taxon>Rotifera</taxon>
        <taxon>Eurotatoria</taxon>
        <taxon>Bdelloidea</taxon>
        <taxon>Philodinida</taxon>
        <taxon>Philodinidae</taxon>
        <taxon>Rotaria</taxon>
    </lineage>
</organism>
<dbReference type="InterPro" id="IPR011009">
    <property type="entry name" value="Kinase-like_dom_sf"/>
</dbReference>
<dbReference type="PROSITE" id="PS50011">
    <property type="entry name" value="PROTEIN_KINASE_DOM"/>
    <property type="match status" value="1"/>
</dbReference>
<accession>A0A816MNX3</accession>
<dbReference type="InterPro" id="IPR017441">
    <property type="entry name" value="Protein_kinase_ATP_BS"/>
</dbReference>
<evidence type="ECO:0000256" key="3">
    <source>
        <dbReference type="ARBA" id="ARBA00022527"/>
    </source>
</evidence>
<dbReference type="FunFam" id="1.10.510.10:FF:000100">
    <property type="entry name" value="inhibitor of nuclear factor kappa-B kinase subunit epsilon"/>
    <property type="match status" value="1"/>
</dbReference>